<reference evidence="3" key="1">
    <citation type="submission" date="2021-06" db="EMBL/GenBank/DDBJ databases">
        <authorList>
            <person name="Criscuolo A."/>
        </authorList>
    </citation>
    <scope>NUCLEOTIDE SEQUENCE</scope>
    <source>
        <strain evidence="3">CIP111803</strain>
    </source>
</reference>
<proteinExistence type="predicted"/>
<accession>A0A916JSJ0</accession>
<sequence>MAGPDPTPLRFADAGEVARWDELVEAAPGGGEIWQSREYAEVKRHQRYRPRYVVGDGFPATLVLEKRIPLLGRFWYSPAGPDVSTDADGSPMPAEEYVARGRRLAAFARSQGVFLLKVEPRILRSDDAFAVLARAGYSRAPHVLPNESTIVLDISGDEEDILRGFSSSTRTKIRKADKEGFDVRRVEASDENCRLMYELLSGTAEDKFELRPYDYFREFWQGFQRAGRGQLVLGYDMGAGDGAGAGAARAGEGGTLVAGMFATALGRTSGYKDGASAKSRLPTGAMYRMQLELIRWGKEQGATRHDLIGTPPSDRLDDPAHRLHGVGQYKLRLSKDVTDYVGALDLPLRPFAVRLWDAVFERLARRWTLTTRGDVFY</sequence>
<evidence type="ECO:0000256" key="2">
    <source>
        <dbReference type="ARBA" id="ARBA00023315"/>
    </source>
</evidence>
<protein>
    <recommendedName>
        <fullName evidence="5">Lipid II:glycine glycyltransferase (Peptidoglycan interpeptide bridge formation enzyme)</fullName>
    </recommendedName>
</protein>
<dbReference type="EMBL" id="CAJVAP010000002">
    <property type="protein sequence ID" value="CAG7597795.1"/>
    <property type="molecule type" value="Genomic_DNA"/>
</dbReference>
<evidence type="ECO:0000256" key="1">
    <source>
        <dbReference type="ARBA" id="ARBA00022679"/>
    </source>
</evidence>
<keyword evidence="4" id="KW-1185">Reference proteome</keyword>
<dbReference type="RefSeq" id="WP_218113830.1">
    <property type="nucleotide sequence ID" value="NZ_CAJVAP010000002.1"/>
</dbReference>
<organism evidence="3 4">
    <name type="scientific">Leucobacter soli</name>
    <dbReference type="NCBI Taxonomy" id="2812850"/>
    <lineage>
        <taxon>Bacteria</taxon>
        <taxon>Bacillati</taxon>
        <taxon>Actinomycetota</taxon>
        <taxon>Actinomycetes</taxon>
        <taxon>Micrococcales</taxon>
        <taxon>Microbacteriaceae</taxon>
        <taxon>Leucobacter</taxon>
    </lineage>
</organism>
<dbReference type="InterPro" id="IPR050644">
    <property type="entry name" value="PG_Glycine_Bridge_Synth"/>
</dbReference>
<gene>
    <name evidence="3" type="ORF">LEUCIP111803_00169</name>
</gene>
<dbReference type="Pfam" id="PF02388">
    <property type="entry name" value="FemAB"/>
    <property type="match status" value="1"/>
</dbReference>
<evidence type="ECO:0000313" key="4">
    <source>
        <dbReference type="Proteomes" id="UP000693892"/>
    </source>
</evidence>
<dbReference type="GO" id="GO:0016755">
    <property type="term" value="F:aminoacyltransferase activity"/>
    <property type="evidence" value="ECO:0007669"/>
    <property type="project" value="InterPro"/>
</dbReference>
<dbReference type="PANTHER" id="PTHR36174:SF1">
    <property type="entry name" value="LIPID II:GLYCINE GLYCYLTRANSFERASE"/>
    <property type="match status" value="1"/>
</dbReference>
<dbReference type="PANTHER" id="PTHR36174">
    <property type="entry name" value="LIPID II:GLYCINE GLYCYLTRANSFERASE"/>
    <property type="match status" value="1"/>
</dbReference>
<comment type="caution">
    <text evidence="3">The sequence shown here is derived from an EMBL/GenBank/DDBJ whole genome shotgun (WGS) entry which is preliminary data.</text>
</comment>
<dbReference type="AlphaFoldDB" id="A0A916JSJ0"/>
<dbReference type="Proteomes" id="UP000693892">
    <property type="component" value="Unassembled WGS sequence"/>
</dbReference>
<dbReference type="PROSITE" id="PS51191">
    <property type="entry name" value="FEMABX"/>
    <property type="match status" value="1"/>
</dbReference>
<keyword evidence="1" id="KW-0808">Transferase</keyword>
<dbReference type="InterPro" id="IPR003447">
    <property type="entry name" value="FEMABX"/>
</dbReference>
<evidence type="ECO:0008006" key="5">
    <source>
        <dbReference type="Google" id="ProtNLM"/>
    </source>
</evidence>
<evidence type="ECO:0000313" key="3">
    <source>
        <dbReference type="EMBL" id="CAG7597795.1"/>
    </source>
</evidence>
<name>A0A916JSJ0_9MICO</name>
<dbReference type="GO" id="GO:0044038">
    <property type="term" value="P:cell wall macromolecule biosynthetic process"/>
    <property type="evidence" value="ECO:0007669"/>
    <property type="project" value="InterPro"/>
</dbReference>
<keyword evidence="2" id="KW-0012">Acyltransferase</keyword>